<protein>
    <recommendedName>
        <fullName evidence="17">Tyrosine-protein kinase</fullName>
        <ecNumber evidence="17">2.7.10.2</ecNumber>
    </recommendedName>
</protein>
<dbReference type="Gene3D" id="2.30.29.30">
    <property type="entry name" value="Pleckstrin-homology domain (PH domain)/Phosphotyrosine-binding domain (PTB)"/>
    <property type="match status" value="1"/>
</dbReference>
<dbReference type="SMART" id="SM00107">
    <property type="entry name" value="BTK"/>
    <property type="match status" value="1"/>
</dbReference>
<keyword evidence="12 17" id="KW-0829">Tyrosine-protein kinase</keyword>
<evidence type="ECO:0000256" key="15">
    <source>
        <dbReference type="PROSITE-ProRule" id="PRU00432"/>
    </source>
</evidence>
<dbReference type="SUPFAM" id="SSF55550">
    <property type="entry name" value="SH2 domain"/>
    <property type="match status" value="1"/>
</dbReference>
<dbReference type="Pfam" id="PF00779">
    <property type="entry name" value="BTK"/>
    <property type="match status" value="1"/>
</dbReference>
<dbReference type="GO" id="GO:0008270">
    <property type="term" value="F:zinc ion binding"/>
    <property type="evidence" value="ECO:0007669"/>
    <property type="project" value="UniProtKB-KW"/>
</dbReference>
<evidence type="ECO:0000256" key="4">
    <source>
        <dbReference type="ARBA" id="ARBA00022707"/>
    </source>
</evidence>
<keyword evidence="2" id="KW-0597">Phosphoprotein</keyword>
<evidence type="ECO:0000313" key="22">
    <source>
        <dbReference type="Proteomes" id="UP001108240"/>
    </source>
</evidence>
<keyword evidence="10 16" id="KW-0067">ATP-binding</keyword>
<evidence type="ECO:0000256" key="5">
    <source>
        <dbReference type="ARBA" id="ARBA00022723"/>
    </source>
</evidence>
<dbReference type="Ensembl" id="ENSCCRT00000052482.2">
    <property type="protein sequence ID" value="ENSCCRP00000048430.2"/>
    <property type="gene ID" value="ENSCCRG00000025705.2"/>
</dbReference>
<reference evidence="21" key="1">
    <citation type="submission" date="2025-08" db="UniProtKB">
        <authorList>
            <consortium name="Ensembl"/>
        </authorList>
    </citation>
    <scope>IDENTIFICATION</scope>
</reference>
<keyword evidence="22" id="KW-1185">Reference proteome</keyword>
<dbReference type="CDD" id="cd01238">
    <property type="entry name" value="PH_Btk"/>
    <property type="match status" value="1"/>
</dbReference>
<evidence type="ECO:0000256" key="13">
    <source>
        <dbReference type="ARBA" id="ARBA00051245"/>
    </source>
</evidence>
<dbReference type="SUPFAM" id="SSF50729">
    <property type="entry name" value="PH domain-like"/>
    <property type="match status" value="1"/>
</dbReference>
<evidence type="ECO:0000313" key="21">
    <source>
        <dbReference type="Ensembl" id="ENSCCRP00000048430.2"/>
    </source>
</evidence>
<dbReference type="FunFam" id="1.10.510.10:FF:000052">
    <property type="entry name" value="Tyrosine-protein kinase"/>
    <property type="match status" value="1"/>
</dbReference>
<dbReference type="InterPro" id="IPR011993">
    <property type="entry name" value="PH-like_dom_sf"/>
</dbReference>
<evidence type="ECO:0000256" key="12">
    <source>
        <dbReference type="ARBA" id="ARBA00023137"/>
    </source>
</evidence>
<dbReference type="GO" id="GO:0005524">
    <property type="term" value="F:ATP binding"/>
    <property type="evidence" value="ECO:0007669"/>
    <property type="project" value="UniProtKB-UniRule"/>
</dbReference>
<proteinExistence type="inferred from homology"/>
<dbReference type="EC" id="2.7.10.2" evidence="17"/>
<evidence type="ECO:0000256" key="9">
    <source>
        <dbReference type="ARBA" id="ARBA00022833"/>
    </source>
</evidence>
<evidence type="ECO:0000256" key="6">
    <source>
        <dbReference type="ARBA" id="ARBA00022741"/>
    </source>
</evidence>
<keyword evidence="5" id="KW-0479">Metal-binding</keyword>
<dbReference type="InterPro" id="IPR011009">
    <property type="entry name" value="Kinase-like_dom_sf"/>
</dbReference>
<dbReference type="InterPro" id="IPR001849">
    <property type="entry name" value="PH_domain"/>
</dbReference>
<dbReference type="PROSITE" id="PS50001">
    <property type="entry name" value="SH2"/>
    <property type="match status" value="1"/>
</dbReference>
<accession>A0A8C1CGJ1</accession>
<dbReference type="InterPro" id="IPR008266">
    <property type="entry name" value="Tyr_kinase_AS"/>
</dbReference>
<dbReference type="InterPro" id="IPR050198">
    <property type="entry name" value="Non-receptor_tyrosine_kinases"/>
</dbReference>
<keyword evidence="9" id="KW-0862">Zinc</keyword>
<sequence>MPDNILEEVFIKRSQQKKKTSPLNFKERLFVLTQDKISYYDYDAEKGKRKGLKGYVDTEKIKCVEIVFPEDSAPPDRLYPFQIIYDEGPLYVFAKSDQIRKHWINELKKVVRFNKDLVQKYHPCFWEDGIWKCCQQEMKQAMGCRVLETKNGGFLKRGSKNRDSRKPLPPTPEEVCYQSVQSLTMPLPPQPPMLTPGFSVGMTVVAEYEYAPVTTMIKYMINFLSPSWYCKNINRSQAENLLKTENKDGGFLVRDSGKFTGKYTVSVFTKAGGETAGSCRHYNICVTTEGQFYLAEKHNFSSIPELINYHQHNAAGLVSRLKYIVSNRAQSAPCTAGLGYGGWEIDPRQLTFIRELGNGQFGVVKYGKWQGRHDVAIKMVKEGSMSEDDFIEEAKVMMKLCHENLVQLYGVCTKQRPIYIVTEYLANGCLLNYLRDVLQHPSSILLLEMCKDVSEGMSYLEANQYIHRDLAARNCLVDSNGTIKVTDFGLSRYVLDDEYTSSVGSKFPVRWSPPEVLLYCKFSSKSDIWAFGVLMWEVYTLGRMPYDRWNNTEIVEKITAGHRLFRPQLANDKVYAIMNICWHERPDERPTFSDLVMTIKDLLFNMQ</sequence>
<dbReference type="PROSITE" id="PS50003">
    <property type="entry name" value="PH_DOMAIN"/>
    <property type="match status" value="1"/>
</dbReference>
<dbReference type="PROSITE" id="PS51113">
    <property type="entry name" value="ZF_BTK"/>
    <property type="match status" value="1"/>
</dbReference>
<dbReference type="InterPro" id="IPR001245">
    <property type="entry name" value="Ser-Thr/Tyr_kinase_cat_dom"/>
</dbReference>
<evidence type="ECO:0000256" key="1">
    <source>
        <dbReference type="ARBA" id="ARBA00001947"/>
    </source>
</evidence>
<evidence type="ECO:0000256" key="2">
    <source>
        <dbReference type="ARBA" id="ARBA00022553"/>
    </source>
</evidence>
<dbReference type="Pfam" id="PF00017">
    <property type="entry name" value="SH2"/>
    <property type="match status" value="1"/>
</dbReference>
<keyword evidence="3 17" id="KW-0808">Transferase</keyword>
<evidence type="ECO:0000259" key="19">
    <source>
        <dbReference type="PROSITE" id="PS50003"/>
    </source>
</evidence>
<dbReference type="GeneTree" id="ENSGT00940000158469"/>
<evidence type="ECO:0000256" key="16">
    <source>
        <dbReference type="PROSITE-ProRule" id="PRU10141"/>
    </source>
</evidence>
<dbReference type="PROSITE" id="PS00109">
    <property type="entry name" value="PROTEIN_KINASE_TYR"/>
    <property type="match status" value="1"/>
</dbReference>
<keyword evidence="8 17" id="KW-0418">Kinase</keyword>
<dbReference type="InterPro" id="IPR001562">
    <property type="entry name" value="Znf_Btk_motif"/>
</dbReference>
<evidence type="ECO:0000259" key="20">
    <source>
        <dbReference type="PROSITE" id="PS50011"/>
    </source>
</evidence>
<feature type="binding site" evidence="16">
    <location>
        <position position="378"/>
    </location>
    <ligand>
        <name>ATP</name>
        <dbReference type="ChEBI" id="CHEBI:30616"/>
    </ligand>
</feature>
<dbReference type="SMART" id="SM00233">
    <property type="entry name" value="PH"/>
    <property type="match status" value="1"/>
</dbReference>
<dbReference type="InterPro" id="IPR020635">
    <property type="entry name" value="Tyr_kinase_cat_dom"/>
</dbReference>
<feature type="domain" description="PH" evidence="19">
    <location>
        <begin position="4"/>
        <end position="112"/>
    </location>
</feature>
<reference evidence="21" key="2">
    <citation type="submission" date="2025-09" db="UniProtKB">
        <authorList>
            <consortium name="Ensembl"/>
        </authorList>
    </citation>
    <scope>IDENTIFICATION</scope>
</reference>
<evidence type="ECO:0000256" key="17">
    <source>
        <dbReference type="RuleBase" id="RU362096"/>
    </source>
</evidence>
<dbReference type="InterPro" id="IPR017441">
    <property type="entry name" value="Protein_kinase_ATP_BS"/>
</dbReference>
<dbReference type="PRINTS" id="PR00401">
    <property type="entry name" value="SH2DOMAIN"/>
</dbReference>
<dbReference type="PANTHER" id="PTHR24418">
    <property type="entry name" value="TYROSINE-PROTEIN KINASE"/>
    <property type="match status" value="1"/>
</dbReference>
<evidence type="ECO:0000256" key="11">
    <source>
        <dbReference type="ARBA" id="ARBA00022999"/>
    </source>
</evidence>
<evidence type="ECO:0000256" key="8">
    <source>
        <dbReference type="ARBA" id="ARBA00022777"/>
    </source>
</evidence>
<keyword evidence="7 15" id="KW-0863">Zinc-finger</keyword>
<keyword evidence="4" id="KW-0449">Lipoprotein</keyword>
<dbReference type="GO" id="GO:0035556">
    <property type="term" value="P:intracellular signal transduction"/>
    <property type="evidence" value="ECO:0007669"/>
    <property type="project" value="InterPro"/>
</dbReference>
<keyword evidence="11 14" id="KW-0727">SH2 domain</keyword>
<dbReference type="PRINTS" id="PR00109">
    <property type="entry name" value="TYRKINASE"/>
</dbReference>
<dbReference type="SUPFAM" id="SSF56112">
    <property type="entry name" value="Protein kinase-like (PK-like)"/>
    <property type="match status" value="1"/>
</dbReference>
<dbReference type="Pfam" id="PF07714">
    <property type="entry name" value="PK_Tyr_Ser-Thr"/>
    <property type="match status" value="1"/>
</dbReference>
<keyword evidence="6 16" id="KW-0547">Nucleotide-binding</keyword>
<keyword evidence="4" id="KW-0519">Myristate</keyword>
<dbReference type="Gene3D" id="1.10.510.10">
    <property type="entry name" value="Transferase(Phosphotransferase) domain 1"/>
    <property type="match status" value="1"/>
</dbReference>
<organism evidence="21 22">
    <name type="scientific">Cyprinus carpio carpio</name>
    <dbReference type="NCBI Taxonomy" id="630221"/>
    <lineage>
        <taxon>Eukaryota</taxon>
        <taxon>Metazoa</taxon>
        <taxon>Chordata</taxon>
        <taxon>Craniata</taxon>
        <taxon>Vertebrata</taxon>
        <taxon>Euteleostomi</taxon>
        <taxon>Actinopterygii</taxon>
        <taxon>Neopterygii</taxon>
        <taxon>Teleostei</taxon>
        <taxon>Ostariophysi</taxon>
        <taxon>Cypriniformes</taxon>
        <taxon>Cyprinidae</taxon>
        <taxon>Cyprininae</taxon>
        <taxon>Cyprinus</taxon>
    </lineage>
</organism>
<dbReference type="InterPro" id="IPR000980">
    <property type="entry name" value="SH2"/>
</dbReference>
<dbReference type="PROSITE" id="PS50011">
    <property type="entry name" value="PROTEIN_KINASE_DOM"/>
    <property type="match status" value="1"/>
</dbReference>
<comment type="catalytic activity">
    <reaction evidence="13 17">
        <text>L-tyrosyl-[protein] + ATP = O-phospho-L-tyrosyl-[protein] + ADP + H(+)</text>
        <dbReference type="Rhea" id="RHEA:10596"/>
        <dbReference type="Rhea" id="RHEA-COMP:10136"/>
        <dbReference type="Rhea" id="RHEA-COMP:20101"/>
        <dbReference type="ChEBI" id="CHEBI:15378"/>
        <dbReference type="ChEBI" id="CHEBI:30616"/>
        <dbReference type="ChEBI" id="CHEBI:46858"/>
        <dbReference type="ChEBI" id="CHEBI:61978"/>
        <dbReference type="ChEBI" id="CHEBI:456216"/>
        <dbReference type="EC" id="2.7.10.2"/>
    </reaction>
</comment>
<dbReference type="InterPro" id="IPR036860">
    <property type="entry name" value="SH2_dom_sf"/>
</dbReference>
<dbReference type="Gene3D" id="3.30.505.10">
    <property type="entry name" value="SH2 domain"/>
    <property type="match status" value="1"/>
</dbReference>
<name>A0A8C1CGJ1_CYPCA</name>
<dbReference type="InterPro" id="IPR000719">
    <property type="entry name" value="Prot_kinase_dom"/>
</dbReference>
<dbReference type="SMART" id="SM00252">
    <property type="entry name" value="SH2"/>
    <property type="match status" value="1"/>
</dbReference>
<dbReference type="AlphaFoldDB" id="A0A8C1CGJ1"/>
<evidence type="ECO:0000259" key="18">
    <source>
        <dbReference type="PROSITE" id="PS50001"/>
    </source>
</evidence>
<evidence type="ECO:0000256" key="10">
    <source>
        <dbReference type="ARBA" id="ARBA00022840"/>
    </source>
</evidence>
<dbReference type="FunFam" id="3.30.200.20:FF:000053">
    <property type="entry name" value="Tyrosine-protein kinase"/>
    <property type="match status" value="1"/>
</dbReference>
<dbReference type="PROSITE" id="PS00107">
    <property type="entry name" value="PROTEIN_KINASE_ATP"/>
    <property type="match status" value="1"/>
</dbReference>
<dbReference type="SMART" id="SM00219">
    <property type="entry name" value="TyrKc"/>
    <property type="match status" value="1"/>
</dbReference>
<evidence type="ECO:0000256" key="14">
    <source>
        <dbReference type="PROSITE-ProRule" id="PRU00191"/>
    </source>
</evidence>
<comment type="cofactor">
    <cofactor evidence="1">
        <name>Zn(2+)</name>
        <dbReference type="ChEBI" id="CHEBI:29105"/>
    </cofactor>
</comment>
<dbReference type="GO" id="GO:0005829">
    <property type="term" value="C:cytosol"/>
    <property type="evidence" value="ECO:0007669"/>
    <property type="project" value="UniProtKB-ARBA"/>
</dbReference>
<dbReference type="Pfam" id="PF00169">
    <property type="entry name" value="PH"/>
    <property type="match status" value="1"/>
</dbReference>
<dbReference type="Proteomes" id="UP001108240">
    <property type="component" value="Unplaced"/>
</dbReference>
<evidence type="ECO:0000256" key="7">
    <source>
        <dbReference type="ARBA" id="ARBA00022771"/>
    </source>
</evidence>
<evidence type="ECO:0000256" key="3">
    <source>
        <dbReference type="ARBA" id="ARBA00022679"/>
    </source>
</evidence>
<feature type="domain" description="Protein kinase" evidence="20">
    <location>
        <begin position="350"/>
        <end position="604"/>
    </location>
</feature>
<dbReference type="GO" id="GO:0004715">
    <property type="term" value="F:non-membrane spanning protein tyrosine kinase activity"/>
    <property type="evidence" value="ECO:0007669"/>
    <property type="project" value="UniProtKB-EC"/>
</dbReference>
<feature type="domain" description="SH2" evidence="18">
    <location>
        <begin position="228"/>
        <end position="325"/>
    </location>
</feature>
<dbReference type="FunFam" id="3.30.505.10:FF:000040">
    <property type="entry name" value="Tyrosine-protein kinase"/>
    <property type="match status" value="1"/>
</dbReference>
<comment type="similarity">
    <text evidence="17">Belongs to the protein kinase superfamily. Tyr protein kinase family.</text>
</comment>